<gene>
    <name evidence="1" type="ORF">CEXT_195001</name>
</gene>
<evidence type="ECO:0000313" key="1">
    <source>
        <dbReference type="EMBL" id="GIX68010.1"/>
    </source>
</evidence>
<protein>
    <submittedName>
        <fullName evidence="1">Uncharacterized protein</fullName>
    </submittedName>
</protein>
<evidence type="ECO:0000313" key="2">
    <source>
        <dbReference type="Proteomes" id="UP001054945"/>
    </source>
</evidence>
<sequence length="110" mass="12405">MSTLPRRKRCENGTTRCTSLYPNAALLLVKYPTVSLSPCSFPESHFLLPQPEISPALASPPSSQPENPRRLAVRRLIRTNLSLPGVPRPLSHLGGNKYWSLLRREEQERC</sequence>
<reference evidence="1 2" key="1">
    <citation type="submission" date="2021-06" db="EMBL/GenBank/DDBJ databases">
        <title>Caerostris extrusa draft genome.</title>
        <authorList>
            <person name="Kono N."/>
            <person name="Arakawa K."/>
        </authorList>
    </citation>
    <scope>NUCLEOTIDE SEQUENCE [LARGE SCALE GENOMIC DNA]</scope>
</reference>
<name>A0AAV4M858_CAEEX</name>
<organism evidence="1 2">
    <name type="scientific">Caerostris extrusa</name>
    <name type="common">Bark spider</name>
    <name type="synonym">Caerostris bankana</name>
    <dbReference type="NCBI Taxonomy" id="172846"/>
    <lineage>
        <taxon>Eukaryota</taxon>
        <taxon>Metazoa</taxon>
        <taxon>Ecdysozoa</taxon>
        <taxon>Arthropoda</taxon>
        <taxon>Chelicerata</taxon>
        <taxon>Arachnida</taxon>
        <taxon>Araneae</taxon>
        <taxon>Araneomorphae</taxon>
        <taxon>Entelegynae</taxon>
        <taxon>Araneoidea</taxon>
        <taxon>Araneidae</taxon>
        <taxon>Caerostris</taxon>
    </lineage>
</organism>
<proteinExistence type="predicted"/>
<dbReference type="Proteomes" id="UP001054945">
    <property type="component" value="Unassembled WGS sequence"/>
</dbReference>
<comment type="caution">
    <text evidence="1">The sequence shown here is derived from an EMBL/GenBank/DDBJ whole genome shotgun (WGS) entry which is preliminary data.</text>
</comment>
<accession>A0AAV4M858</accession>
<dbReference type="EMBL" id="BPLR01001917">
    <property type="protein sequence ID" value="GIX68010.1"/>
    <property type="molecule type" value="Genomic_DNA"/>
</dbReference>
<dbReference type="AlphaFoldDB" id="A0AAV4M858"/>
<keyword evidence="2" id="KW-1185">Reference proteome</keyword>